<feature type="chain" id="PRO_5043641522" evidence="4">
    <location>
        <begin position="21"/>
        <end position="778"/>
    </location>
</feature>
<dbReference type="PANTHER" id="PTHR23113">
    <property type="entry name" value="GUANINE NUCLEOTIDE EXCHANGE FACTOR"/>
    <property type="match status" value="1"/>
</dbReference>
<dbReference type="CDD" id="cd00155">
    <property type="entry name" value="RasGEF"/>
    <property type="match status" value="1"/>
</dbReference>
<evidence type="ECO:0000256" key="2">
    <source>
        <dbReference type="PROSITE-ProRule" id="PRU00168"/>
    </source>
</evidence>
<dbReference type="GO" id="GO:0005085">
    <property type="term" value="F:guanyl-nucleotide exchange factor activity"/>
    <property type="evidence" value="ECO:0007669"/>
    <property type="project" value="UniProtKB-KW"/>
</dbReference>
<feature type="region of interest" description="Disordered" evidence="3">
    <location>
        <begin position="719"/>
        <end position="742"/>
    </location>
</feature>
<dbReference type="InterPro" id="IPR023578">
    <property type="entry name" value="Ras_GEF_dom_sf"/>
</dbReference>
<evidence type="ECO:0000259" key="5">
    <source>
        <dbReference type="PROSITE" id="PS50009"/>
    </source>
</evidence>
<keyword evidence="4" id="KW-0732">Signal</keyword>
<dbReference type="InterPro" id="IPR001895">
    <property type="entry name" value="RASGEF_cat_dom"/>
</dbReference>
<dbReference type="PROSITE" id="PS50212">
    <property type="entry name" value="RASGEF_NTER"/>
    <property type="match status" value="1"/>
</dbReference>
<dbReference type="InterPro" id="IPR014710">
    <property type="entry name" value="RmlC-like_jellyroll"/>
</dbReference>
<comment type="caution">
    <text evidence="8">The sequence shown here is derived from an EMBL/GenBank/DDBJ whole genome shotgun (WGS) entry which is preliminary data.</text>
</comment>
<protein>
    <submittedName>
        <fullName evidence="8">Uncharacterized protein</fullName>
    </submittedName>
</protein>
<gene>
    <name evidence="8" type="ORF">AALO_G00104540</name>
</gene>
<feature type="domain" description="Ras-GEF" evidence="5">
    <location>
        <begin position="518"/>
        <end position="745"/>
    </location>
</feature>
<feature type="domain" description="N-terminal Ras-GEF" evidence="7">
    <location>
        <begin position="247"/>
        <end position="381"/>
    </location>
</feature>
<dbReference type="Gene3D" id="3.10.20.90">
    <property type="entry name" value="Phosphatidylinositol 3-kinase Catalytic Subunit, Chain A, domain 1"/>
    <property type="match status" value="1"/>
</dbReference>
<proteinExistence type="predicted"/>
<dbReference type="Pfam" id="PF00617">
    <property type="entry name" value="RasGEF"/>
    <property type="match status" value="1"/>
</dbReference>
<feature type="compositionally biased region" description="Polar residues" evidence="3">
    <location>
        <begin position="56"/>
        <end position="68"/>
    </location>
</feature>
<dbReference type="SUPFAM" id="SSF48366">
    <property type="entry name" value="Ras GEF"/>
    <property type="match status" value="1"/>
</dbReference>
<dbReference type="Proteomes" id="UP000823561">
    <property type="component" value="Chromosome 7"/>
</dbReference>
<dbReference type="Gene3D" id="2.60.120.10">
    <property type="entry name" value="Jelly Rolls"/>
    <property type="match status" value="1"/>
</dbReference>
<dbReference type="Gene3D" id="1.10.840.10">
    <property type="entry name" value="Ras guanine-nucleotide exchange factors catalytic domain"/>
    <property type="match status" value="1"/>
</dbReference>
<dbReference type="GO" id="GO:0007265">
    <property type="term" value="P:Ras protein signal transduction"/>
    <property type="evidence" value="ECO:0007669"/>
    <property type="project" value="TreeGrafter"/>
</dbReference>
<evidence type="ECO:0000259" key="6">
    <source>
        <dbReference type="PROSITE" id="PS50042"/>
    </source>
</evidence>
<evidence type="ECO:0000256" key="3">
    <source>
        <dbReference type="SAM" id="MobiDB-lite"/>
    </source>
</evidence>
<sequence>MSRLKRALCFLCCLRAETEAEEDHDYTNMLERARLHRETWRLNELARLKIELESQGRVQQPDQASQDLATKASRGDSVEIEDVERKRALEQEREQEERVARLMEIRRQKLQRTFQAEKLRIELAAVMVLQSEVRMGTVLISQGVNGTSNYVIWKGSPNIISNRKGVMTTLHEGQDLLAPFKRRPQVVRPEHVCHFLRVGNRDFMSILKDVNANMVHVEEKGEPALILKRSSEQVFAPGAPEHASCSNKFLVKLGTPDTILQFLLFSMNPDTPDDQMDPFVCSFLLTYYVFMTPEELTWLSQRSLFLNDRFTLHSEPSVDTGLVQVKERVVTLVIQWVALYGLLLLDNPAVVHFLEKLSKQVKGHAHLRMLRDYISARRYLLLDNGQWTKNQTSNRGHQLDWSLVWNKHYQTTRPIRMKDKVLLKVYRHDHRFTSVRMPLNASVEDVMAALKAPVGDNMLIRLKSSGAREQLKMDARAISILGINERLFLCSASQAAELTPLQGQLGPKANRSTLENMSAKAMAAQLTSYDWELFSAMHETELLYYVLGRKQFPNSLTANLERFIRRFNVVTYWVVTELCLCAELSKRARLMRKFIKMATVLYREKNMNSFMAVMYGLTNSAVSRLHKTWKKVPKAQLKRFRQYELILDPFSNHDALRQVVAKLDLPYIPYLPLILKDLTFINEGNKTRQDNLVNFEKMNLFAKTLKIVKDCRNQPYLPIVPQRGSTKKGTGLHNIQKPSCKKPSCKKPSYPEQFHNSRKLHVISDQLKLTQLSRAIEL</sequence>
<dbReference type="GO" id="GO:0005886">
    <property type="term" value="C:plasma membrane"/>
    <property type="evidence" value="ECO:0007669"/>
    <property type="project" value="TreeGrafter"/>
</dbReference>
<accession>A0AAV6GZ43</accession>
<dbReference type="SMART" id="SM00147">
    <property type="entry name" value="RasGEF"/>
    <property type="match status" value="1"/>
</dbReference>
<dbReference type="PROSITE" id="PS50009">
    <property type="entry name" value="RASGEF_CAT"/>
    <property type="match status" value="1"/>
</dbReference>
<keyword evidence="1 2" id="KW-0344">Guanine-nucleotide releasing factor</keyword>
<evidence type="ECO:0000256" key="1">
    <source>
        <dbReference type="ARBA" id="ARBA00022658"/>
    </source>
</evidence>
<dbReference type="InterPro" id="IPR000651">
    <property type="entry name" value="Ras-like_Gua-exchang_fac_N"/>
</dbReference>
<evidence type="ECO:0000313" key="9">
    <source>
        <dbReference type="Proteomes" id="UP000823561"/>
    </source>
</evidence>
<keyword evidence="9" id="KW-1185">Reference proteome</keyword>
<feature type="region of interest" description="Disordered" evidence="3">
    <location>
        <begin position="56"/>
        <end position="91"/>
    </location>
</feature>
<dbReference type="AlphaFoldDB" id="A0AAV6GZ43"/>
<feature type="compositionally biased region" description="Basic and acidic residues" evidence="3">
    <location>
        <begin position="73"/>
        <end position="91"/>
    </location>
</feature>
<dbReference type="PROSITE" id="PS00720">
    <property type="entry name" value="RASGEF"/>
    <property type="match status" value="1"/>
</dbReference>
<name>A0AAV6GZ43_9TELE</name>
<evidence type="ECO:0000256" key="4">
    <source>
        <dbReference type="SAM" id="SignalP"/>
    </source>
</evidence>
<dbReference type="Gene3D" id="1.20.870.10">
    <property type="entry name" value="Son of sevenless (SoS) protein Chain: S domain 1"/>
    <property type="match status" value="1"/>
</dbReference>
<dbReference type="InterPro" id="IPR008937">
    <property type="entry name" value="Ras-like_GEF"/>
</dbReference>
<dbReference type="EMBL" id="JADWDJ010000007">
    <property type="protein sequence ID" value="KAG5278952.1"/>
    <property type="molecule type" value="Genomic_DNA"/>
</dbReference>
<feature type="signal peptide" evidence="4">
    <location>
        <begin position="1"/>
        <end position="20"/>
    </location>
</feature>
<feature type="domain" description="Cyclic nucleotide-binding" evidence="6">
    <location>
        <begin position="136"/>
        <end position="174"/>
    </location>
</feature>
<dbReference type="InterPro" id="IPR019804">
    <property type="entry name" value="Ras_G-nucl-exch_fac_CS"/>
</dbReference>
<dbReference type="PROSITE" id="PS50042">
    <property type="entry name" value="CNMP_BINDING_3"/>
    <property type="match status" value="1"/>
</dbReference>
<dbReference type="InterPro" id="IPR036964">
    <property type="entry name" value="RASGEF_cat_dom_sf"/>
</dbReference>
<evidence type="ECO:0000259" key="7">
    <source>
        <dbReference type="PROSITE" id="PS50212"/>
    </source>
</evidence>
<organism evidence="8 9">
    <name type="scientific">Alosa alosa</name>
    <name type="common">allis shad</name>
    <dbReference type="NCBI Taxonomy" id="278164"/>
    <lineage>
        <taxon>Eukaryota</taxon>
        <taxon>Metazoa</taxon>
        <taxon>Chordata</taxon>
        <taxon>Craniata</taxon>
        <taxon>Vertebrata</taxon>
        <taxon>Euteleostomi</taxon>
        <taxon>Actinopterygii</taxon>
        <taxon>Neopterygii</taxon>
        <taxon>Teleostei</taxon>
        <taxon>Clupei</taxon>
        <taxon>Clupeiformes</taxon>
        <taxon>Clupeoidei</taxon>
        <taxon>Clupeidae</taxon>
        <taxon>Alosa</taxon>
    </lineage>
</organism>
<dbReference type="PANTHER" id="PTHR23113:SF24">
    <property type="entry name" value="RAP GUANINE NUCLEOTIDE EXCHANGE FACTOR 3"/>
    <property type="match status" value="1"/>
</dbReference>
<dbReference type="InterPro" id="IPR000595">
    <property type="entry name" value="cNMP-bd_dom"/>
</dbReference>
<dbReference type="InterPro" id="IPR029071">
    <property type="entry name" value="Ubiquitin-like_domsf"/>
</dbReference>
<reference evidence="8" key="1">
    <citation type="submission" date="2020-10" db="EMBL/GenBank/DDBJ databases">
        <title>Chromosome-scale genome assembly of the Allis shad, Alosa alosa.</title>
        <authorList>
            <person name="Margot Z."/>
            <person name="Christophe K."/>
            <person name="Cabau C."/>
            <person name="Louis A."/>
            <person name="Berthelot C."/>
            <person name="Parey E."/>
            <person name="Roest Crollius H."/>
            <person name="Montfort J."/>
            <person name="Robinson-Rechavi M."/>
            <person name="Bucao C."/>
            <person name="Bouchez O."/>
            <person name="Gislard M."/>
            <person name="Lluch J."/>
            <person name="Milhes M."/>
            <person name="Lampietro C."/>
            <person name="Lopez Roques C."/>
            <person name="Donnadieu C."/>
            <person name="Braasch I."/>
            <person name="Desvignes T."/>
            <person name="Postlethwait J."/>
            <person name="Bobe J."/>
            <person name="Guiguen Y."/>
        </authorList>
    </citation>
    <scope>NUCLEOTIDE SEQUENCE</scope>
    <source>
        <strain evidence="8">M-15738</strain>
        <tissue evidence="8">Blood</tissue>
    </source>
</reference>
<evidence type="ECO:0000313" key="8">
    <source>
        <dbReference type="EMBL" id="KAG5278952.1"/>
    </source>
</evidence>
<dbReference type="SUPFAM" id="SSF54236">
    <property type="entry name" value="Ubiquitin-like"/>
    <property type="match status" value="1"/>
</dbReference>